<evidence type="ECO:0000256" key="5">
    <source>
        <dbReference type="PIRSR" id="PIRSR001220-2"/>
    </source>
</evidence>
<gene>
    <name evidence="10" type="ORF">SAMN05444280_102128</name>
</gene>
<dbReference type="Pfam" id="PF00710">
    <property type="entry name" value="Asparaginase"/>
    <property type="match status" value="1"/>
</dbReference>
<dbReference type="InterPro" id="IPR020827">
    <property type="entry name" value="Asparaginase/glutaminase_AS1"/>
</dbReference>
<dbReference type="PROSITE" id="PS00144">
    <property type="entry name" value="ASN_GLN_ASE_1"/>
    <property type="match status" value="1"/>
</dbReference>
<evidence type="ECO:0000256" key="6">
    <source>
        <dbReference type="PROSITE-ProRule" id="PRU10099"/>
    </source>
</evidence>
<dbReference type="FunFam" id="3.40.50.1170:FF:000001">
    <property type="entry name" value="L-asparaginase 2"/>
    <property type="match status" value="1"/>
</dbReference>
<dbReference type="RefSeq" id="WP_073164717.1">
    <property type="nucleotide sequence ID" value="NZ_FQZE01000002.1"/>
</dbReference>
<sequence>MTNSEEKETSILIIYTGGTIGMVQHPHSGTLAPFKFDQIKKEIPELNKFNYNIETVTFTPPLDSSNMSPRNWVKIARIIQKNYNRFNGFVVLHGTDTMAYTASALSYMFENLDKPIIFTGSQLPIGTLRTDGKENLITSVEIAAARKNGMSLVPEVCIYFDFKLYRGNRAVKRDADLFSAFRSVNYPELAVAGVDIRFRTEFIHCNENKGILKVNTQFDDNVVILKIFPGINQQVFNSVFNIPGLKGVVLETFGSGNVPTSRWLINCIKKAIRRNIILLNVTQCEGGRVSMGQYETSLDLIKAGVVSGHDMTTEAAITKLMFLLGQELPVTEIKMRLNKSLRGEISE</sequence>
<evidence type="ECO:0000256" key="2">
    <source>
        <dbReference type="ARBA" id="ARBA00012920"/>
    </source>
</evidence>
<dbReference type="InterPro" id="IPR040919">
    <property type="entry name" value="Asparaginase_C"/>
</dbReference>
<dbReference type="PIRSF" id="PIRSF001220">
    <property type="entry name" value="L-ASNase_gatD"/>
    <property type="match status" value="1"/>
</dbReference>
<evidence type="ECO:0000256" key="7">
    <source>
        <dbReference type="PROSITE-ProRule" id="PRU10100"/>
    </source>
</evidence>
<feature type="active site" evidence="7">
    <location>
        <position position="95"/>
    </location>
</feature>
<dbReference type="NCBIfam" id="TIGR00519">
    <property type="entry name" value="asnASE_I"/>
    <property type="match status" value="1"/>
</dbReference>
<feature type="active site" description="O-isoaspartyl threonine intermediate" evidence="4">
    <location>
        <position position="19"/>
    </location>
</feature>
<evidence type="ECO:0000313" key="11">
    <source>
        <dbReference type="Proteomes" id="UP000184050"/>
    </source>
</evidence>
<dbReference type="AlphaFoldDB" id="A0A1M6B8R4"/>
<keyword evidence="3" id="KW-0378">Hydrolase</keyword>
<dbReference type="EC" id="3.5.1.1" evidence="2"/>
<dbReference type="InterPro" id="IPR036152">
    <property type="entry name" value="Asp/glu_Ase-like_sf"/>
</dbReference>
<dbReference type="FunFam" id="3.40.50.40:FF:000001">
    <property type="entry name" value="L-asparaginase 1"/>
    <property type="match status" value="1"/>
</dbReference>
<dbReference type="Gene3D" id="3.40.50.1170">
    <property type="entry name" value="L-asparaginase, N-terminal domain"/>
    <property type="match status" value="1"/>
</dbReference>
<name>A0A1M6B8R4_9BACT</name>
<dbReference type="SFLD" id="SFLDS00057">
    <property type="entry name" value="Glutaminase/Asparaginase"/>
    <property type="match status" value="1"/>
</dbReference>
<dbReference type="InterPro" id="IPR027475">
    <property type="entry name" value="Asparaginase/glutaminase_AS2"/>
</dbReference>
<dbReference type="PRINTS" id="PR00139">
    <property type="entry name" value="ASNGLNASE"/>
</dbReference>
<dbReference type="PIRSF" id="PIRSF500176">
    <property type="entry name" value="L_ASNase"/>
    <property type="match status" value="1"/>
</dbReference>
<dbReference type="InterPro" id="IPR041725">
    <property type="entry name" value="L-asparaginase_I"/>
</dbReference>
<evidence type="ECO:0000259" key="9">
    <source>
        <dbReference type="Pfam" id="PF17763"/>
    </source>
</evidence>
<dbReference type="InterPro" id="IPR006034">
    <property type="entry name" value="Asparaginase/glutaminase-like"/>
</dbReference>
<feature type="domain" description="Asparaginase/glutaminase C-terminal" evidence="9">
    <location>
        <begin position="221"/>
        <end position="334"/>
    </location>
</feature>
<dbReference type="OrthoDB" id="9788068at2"/>
<evidence type="ECO:0000256" key="4">
    <source>
        <dbReference type="PIRSR" id="PIRSR001220-1"/>
    </source>
</evidence>
<dbReference type="InterPro" id="IPR006033">
    <property type="entry name" value="AsnA_fam"/>
</dbReference>
<evidence type="ECO:0000256" key="1">
    <source>
        <dbReference type="ARBA" id="ARBA00010518"/>
    </source>
</evidence>
<dbReference type="CDD" id="cd08963">
    <property type="entry name" value="L-asparaginase_I"/>
    <property type="match status" value="1"/>
</dbReference>
<dbReference type="STRING" id="1168035.SAMN05444280_102128"/>
<dbReference type="InterPro" id="IPR037152">
    <property type="entry name" value="L-asparaginase_N_sf"/>
</dbReference>
<proteinExistence type="inferred from homology"/>
<dbReference type="Gene3D" id="3.40.50.40">
    <property type="match status" value="1"/>
</dbReference>
<feature type="binding site" evidence="5">
    <location>
        <begin position="95"/>
        <end position="96"/>
    </location>
    <ligand>
        <name>substrate</name>
    </ligand>
</feature>
<feature type="domain" description="L-asparaginase N-terminal" evidence="8">
    <location>
        <begin position="11"/>
        <end position="201"/>
    </location>
</feature>
<protein>
    <recommendedName>
        <fullName evidence="2">asparaginase</fullName>
        <ecNumber evidence="2">3.5.1.1</ecNumber>
    </recommendedName>
</protein>
<keyword evidence="11" id="KW-1185">Reference proteome</keyword>
<reference evidence="10 11" key="1">
    <citation type="submission" date="2016-11" db="EMBL/GenBank/DDBJ databases">
        <authorList>
            <person name="Jaros S."/>
            <person name="Januszkiewicz K."/>
            <person name="Wedrychowicz H."/>
        </authorList>
    </citation>
    <scope>NUCLEOTIDE SEQUENCE [LARGE SCALE GENOMIC DNA]</scope>
    <source>
        <strain evidence="10 11">DSM 27063</strain>
    </source>
</reference>
<dbReference type="InterPro" id="IPR027474">
    <property type="entry name" value="L-asparaginase_N"/>
</dbReference>
<dbReference type="SMART" id="SM00870">
    <property type="entry name" value="Asparaginase"/>
    <property type="match status" value="1"/>
</dbReference>
<evidence type="ECO:0000259" key="8">
    <source>
        <dbReference type="Pfam" id="PF00710"/>
    </source>
</evidence>
<feature type="binding site" evidence="5">
    <location>
        <position position="64"/>
    </location>
    <ligand>
        <name>substrate</name>
    </ligand>
</feature>
<feature type="active site" evidence="6">
    <location>
        <position position="19"/>
    </location>
</feature>
<evidence type="ECO:0000313" key="10">
    <source>
        <dbReference type="EMBL" id="SHI45131.1"/>
    </source>
</evidence>
<dbReference type="PANTHER" id="PTHR11707">
    <property type="entry name" value="L-ASPARAGINASE"/>
    <property type="match status" value="1"/>
</dbReference>
<accession>A0A1M6B8R4</accession>
<dbReference type="PROSITE" id="PS51732">
    <property type="entry name" value="ASN_GLN_ASE_3"/>
    <property type="match status" value="1"/>
</dbReference>
<dbReference type="PROSITE" id="PS00917">
    <property type="entry name" value="ASN_GLN_ASE_2"/>
    <property type="match status" value="1"/>
</dbReference>
<dbReference type="PANTHER" id="PTHR11707:SF28">
    <property type="entry name" value="60 KDA LYSOPHOSPHOLIPASE"/>
    <property type="match status" value="1"/>
</dbReference>
<dbReference type="Pfam" id="PF17763">
    <property type="entry name" value="Asparaginase_C"/>
    <property type="match status" value="1"/>
</dbReference>
<dbReference type="SUPFAM" id="SSF53774">
    <property type="entry name" value="Glutaminase/Asparaginase"/>
    <property type="match status" value="1"/>
</dbReference>
<comment type="similarity">
    <text evidence="1">Belongs to the asparaginase 1 family.</text>
</comment>
<dbReference type="GO" id="GO:0009066">
    <property type="term" value="P:aspartate family amino acid metabolic process"/>
    <property type="evidence" value="ECO:0007669"/>
    <property type="project" value="UniProtKB-ARBA"/>
</dbReference>
<dbReference type="Proteomes" id="UP000184050">
    <property type="component" value="Unassembled WGS sequence"/>
</dbReference>
<organism evidence="10 11">
    <name type="scientific">Tangfeifania diversioriginum</name>
    <dbReference type="NCBI Taxonomy" id="1168035"/>
    <lineage>
        <taxon>Bacteria</taxon>
        <taxon>Pseudomonadati</taxon>
        <taxon>Bacteroidota</taxon>
        <taxon>Bacteroidia</taxon>
        <taxon>Marinilabiliales</taxon>
        <taxon>Prolixibacteraceae</taxon>
        <taxon>Tangfeifania</taxon>
    </lineage>
</organism>
<dbReference type="InterPro" id="IPR027473">
    <property type="entry name" value="L-asparaginase_C"/>
</dbReference>
<dbReference type="GO" id="GO:0004067">
    <property type="term" value="F:asparaginase activity"/>
    <property type="evidence" value="ECO:0007669"/>
    <property type="project" value="UniProtKB-UniRule"/>
</dbReference>
<evidence type="ECO:0000256" key="3">
    <source>
        <dbReference type="ARBA" id="ARBA00022801"/>
    </source>
</evidence>
<dbReference type="EMBL" id="FQZE01000002">
    <property type="protein sequence ID" value="SHI45131.1"/>
    <property type="molecule type" value="Genomic_DNA"/>
</dbReference>